<dbReference type="Proteomes" id="UP001595867">
    <property type="component" value="Unassembled WGS sequence"/>
</dbReference>
<gene>
    <name evidence="2" type="ORF">ACFO0C_33925</name>
</gene>
<keyword evidence="3" id="KW-1185">Reference proteome</keyword>
<reference evidence="3" key="1">
    <citation type="journal article" date="2019" name="Int. J. Syst. Evol. Microbiol.">
        <title>The Global Catalogue of Microorganisms (GCM) 10K type strain sequencing project: providing services to taxonomists for standard genome sequencing and annotation.</title>
        <authorList>
            <consortium name="The Broad Institute Genomics Platform"/>
            <consortium name="The Broad Institute Genome Sequencing Center for Infectious Disease"/>
            <person name="Wu L."/>
            <person name="Ma J."/>
        </authorList>
    </citation>
    <scope>NUCLEOTIDE SEQUENCE [LARGE SCALE GENOMIC DNA]</scope>
    <source>
        <strain evidence="3">TBRC 5832</strain>
    </source>
</reference>
<evidence type="ECO:0000313" key="3">
    <source>
        <dbReference type="Proteomes" id="UP001595867"/>
    </source>
</evidence>
<comment type="caution">
    <text evidence="2">The sequence shown here is derived from an EMBL/GenBank/DDBJ whole genome shotgun (WGS) entry which is preliminary data.</text>
</comment>
<dbReference type="RefSeq" id="WP_378070845.1">
    <property type="nucleotide sequence ID" value="NZ_JBHSBL010000023.1"/>
</dbReference>
<dbReference type="EMBL" id="JBHSBL010000023">
    <property type="protein sequence ID" value="MFC4069952.1"/>
    <property type="molecule type" value="Genomic_DNA"/>
</dbReference>
<feature type="signal peptide" evidence="1">
    <location>
        <begin position="1"/>
        <end position="28"/>
    </location>
</feature>
<keyword evidence="1" id="KW-0732">Signal</keyword>
<feature type="chain" id="PRO_5045062252" description="Lipoprotein" evidence="1">
    <location>
        <begin position="29"/>
        <end position="210"/>
    </location>
</feature>
<protein>
    <recommendedName>
        <fullName evidence="4">Lipoprotein</fullName>
    </recommendedName>
</protein>
<sequence length="210" mass="20997">MFSARRTASALMAVIAVATLTACGSAEAGPGPIFDTGPPGSEISDEVALSIAPRVTLTFDITGAKTLRGTATALAPSGGAHFLEYCDEYAKGTADGQYLAAGLLDGPVDGHKVTMEMRVSGYAGPGTYPKDQLAAPGSRPNIAIDGTVYGTWSNSTAGTATTDGKGGGTWTFGKLAKTGEGGLPGAAISGTVSWTCQEPVRPQPSGVAGP</sequence>
<evidence type="ECO:0000256" key="1">
    <source>
        <dbReference type="SAM" id="SignalP"/>
    </source>
</evidence>
<organism evidence="2 3">
    <name type="scientific">Actinoplanes subglobosus</name>
    <dbReference type="NCBI Taxonomy" id="1547892"/>
    <lineage>
        <taxon>Bacteria</taxon>
        <taxon>Bacillati</taxon>
        <taxon>Actinomycetota</taxon>
        <taxon>Actinomycetes</taxon>
        <taxon>Micromonosporales</taxon>
        <taxon>Micromonosporaceae</taxon>
        <taxon>Actinoplanes</taxon>
    </lineage>
</organism>
<accession>A0ABV8J078</accession>
<dbReference type="PROSITE" id="PS51257">
    <property type="entry name" value="PROKAR_LIPOPROTEIN"/>
    <property type="match status" value="1"/>
</dbReference>
<evidence type="ECO:0000313" key="2">
    <source>
        <dbReference type="EMBL" id="MFC4069952.1"/>
    </source>
</evidence>
<proteinExistence type="predicted"/>
<evidence type="ECO:0008006" key="4">
    <source>
        <dbReference type="Google" id="ProtNLM"/>
    </source>
</evidence>
<name>A0ABV8J078_9ACTN</name>